<dbReference type="InterPro" id="IPR045735">
    <property type="entry name" value="Spore_III_AA_AAA+_ATPase"/>
</dbReference>
<keyword evidence="2" id="KW-0067">ATP-binding</keyword>
<reference evidence="4 5" key="1">
    <citation type="submission" date="2010-05" db="EMBL/GenBank/DDBJ databases">
        <title>The Genome Sequence of Thecamonas trahens ATCC 50062.</title>
        <authorList>
            <consortium name="The Broad Institute Genome Sequencing Platform"/>
            <person name="Russ C."/>
            <person name="Cuomo C."/>
            <person name="Shea T."/>
            <person name="Young S.K."/>
            <person name="Zeng Q."/>
            <person name="Koehrsen M."/>
            <person name="Haas B."/>
            <person name="Borodovsky M."/>
            <person name="Guigo R."/>
            <person name="Alvarado L."/>
            <person name="Berlin A."/>
            <person name="Bochicchio J."/>
            <person name="Borenstein D."/>
            <person name="Chapman S."/>
            <person name="Chen Z."/>
            <person name="Freedman E."/>
            <person name="Gellesch M."/>
            <person name="Goldberg J."/>
            <person name="Griggs A."/>
            <person name="Gujja S."/>
            <person name="Heilman E."/>
            <person name="Heiman D."/>
            <person name="Hepburn T."/>
            <person name="Howarth C."/>
            <person name="Jen D."/>
            <person name="Larson L."/>
            <person name="Mehta T."/>
            <person name="Park D."/>
            <person name="Pearson M."/>
            <person name="Roberts A."/>
            <person name="Saif S."/>
            <person name="Shenoy N."/>
            <person name="Sisk P."/>
            <person name="Stolte C."/>
            <person name="Sykes S."/>
            <person name="Thomson T."/>
            <person name="Walk T."/>
            <person name="White J."/>
            <person name="Yandava C."/>
            <person name="Burger G."/>
            <person name="Gray M.W."/>
            <person name="Holland P.W.H."/>
            <person name="King N."/>
            <person name="Lang F.B.F."/>
            <person name="Roger A.J."/>
            <person name="Ruiz-Trillo I."/>
            <person name="Lander E."/>
            <person name="Nusbaum C."/>
        </authorList>
    </citation>
    <scope>NUCLEOTIDE SEQUENCE [LARGE SCALE GENOMIC DNA]</scope>
    <source>
        <strain evidence="4 5">ATCC 50062</strain>
    </source>
</reference>
<dbReference type="EMBL" id="GL349474">
    <property type="protein sequence ID" value="KNC52623.1"/>
    <property type="molecule type" value="Genomic_DNA"/>
</dbReference>
<dbReference type="GO" id="GO:0005524">
    <property type="term" value="F:ATP binding"/>
    <property type="evidence" value="ECO:0007669"/>
    <property type="project" value="UniProtKB-KW"/>
</dbReference>
<organism evidence="4 5">
    <name type="scientific">Thecamonas trahens ATCC 50062</name>
    <dbReference type="NCBI Taxonomy" id="461836"/>
    <lineage>
        <taxon>Eukaryota</taxon>
        <taxon>Apusozoa</taxon>
        <taxon>Apusomonadida</taxon>
        <taxon>Apusomonadidae</taxon>
        <taxon>Thecamonas</taxon>
    </lineage>
</organism>
<evidence type="ECO:0000313" key="5">
    <source>
        <dbReference type="Proteomes" id="UP000054408"/>
    </source>
</evidence>
<dbReference type="SMART" id="SM00382">
    <property type="entry name" value="AAA"/>
    <property type="match status" value="1"/>
</dbReference>
<dbReference type="RefSeq" id="XP_013755245.1">
    <property type="nucleotide sequence ID" value="XM_013899791.1"/>
</dbReference>
<dbReference type="CDD" id="cd00009">
    <property type="entry name" value="AAA"/>
    <property type="match status" value="1"/>
</dbReference>
<keyword evidence="1" id="KW-0547">Nucleotide-binding</keyword>
<keyword evidence="5" id="KW-1185">Reference proteome</keyword>
<evidence type="ECO:0000313" key="4">
    <source>
        <dbReference type="EMBL" id="KNC52623.1"/>
    </source>
</evidence>
<name>A0A0L0DMK7_THETB</name>
<evidence type="ECO:0000256" key="1">
    <source>
        <dbReference type="ARBA" id="ARBA00022741"/>
    </source>
</evidence>
<proteinExistence type="predicted"/>
<gene>
    <name evidence="4" type="ORF">AMSG_12169</name>
</gene>
<dbReference type="PANTHER" id="PTHR20953:SF3">
    <property type="entry name" value="P-LOOP CONTAINING NUCLEOSIDE TRIPHOSPHATE HYDROLASES SUPERFAMILY PROTEIN"/>
    <property type="match status" value="1"/>
</dbReference>
<dbReference type="STRING" id="461836.A0A0L0DMK7"/>
<dbReference type="PANTHER" id="PTHR20953">
    <property type="entry name" value="KINASE-RELATED"/>
    <property type="match status" value="1"/>
</dbReference>
<dbReference type="Gene3D" id="3.40.50.300">
    <property type="entry name" value="P-loop containing nucleotide triphosphate hydrolases"/>
    <property type="match status" value="1"/>
</dbReference>
<feature type="domain" description="AAA+ ATPase" evidence="3">
    <location>
        <begin position="525"/>
        <end position="659"/>
    </location>
</feature>
<dbReference type="Proteomes" id="UP000054408">
    <property type="component" value="Unassembled WGS sequence"/>
</dbReference>
<protein>
    <recommendedName>
        <fullName evidence="3">AAA+ ATPase domain-containing protein</fullName>
    </recommendedName>
</protein>
<dbReference type="GeneID" id="25570084"/>
<accession>A0A0L0DMK7</accession>
<evidence type="ECO:0000256" key="2">
    <source>
        <dbReference type="ARBA" id="ARBA00022840"/>
    </source>
</evidence>
<sequence>MGVWRGRLVKAIGLCLVCNLLGLFFLHRPTPCPSSPQRYATMLTKVELERLPVCAYPSASTSRHVWPMPRSSDKWGRDGPLLLDLLHQLIVQHGLVVIFRRGSLLELYRGFRGDDDLDVYVLMPRGSSLGCFNAMVSAALRELSPLHRERISLASGWPWSWLVRTGFDTPVLWAGRASVDVELLSEDLLLDPAYDARIRAKHGGWRAWDVFAELCVCRHFELGPDIDLLCPAPGAAAEYLALAYGSDFMEPRPGKELDFDLDNRRRLVRNGAASWVFETNYTSNLHVMVDTQSLRFVVKVVATHVENRGKIEATVVAQLPLLAPHWKGLKNKFGAGPKKTGVVKKMSKEYAKEKMPTADVNETIVAVDAPVEMTTSAAEDLILFNLLLRACPELGKEIVEAVESETSGVVEIALDTGAEAELVFVDAIGTTPRGYPSRRKAVIGSLVTTGDLERIDEELQAQSQSGYTTDRRIGIDSTLHRISKAEHVGVPSTMTLRLGRHYAGSSRLLETTVVTGVLGAVNEGKSLSVLLVGRPCSGKTTLLRDLVAELSAELRKGVVVVDTSGEIGGWGTVAHASLGLARRMFVARRERQREVLLETVQNHSPQVVVIDEIRDSGEASAAATTAARGVCVIATAHGNTFADLTANKAQHTLLGGITDVILSSSEAAAAGAARKSTLNRTGTSPFDLIIEVRSFDELAVIANVDAAVDATLAGKPVSKTVYRRRGAPDAPEPQT</sequence>
<dbReference type="InterPro" id="IPR003593">
    <property type="entry name" value="AAA+_ATPase"/>
</dbReference>
<dbReference type="Pfam" id="PF19568">
    <property type="entry name" value="Spore_III_AA"/>
    <property type="match status" value="1"/>
</dbReference>
<dbReference type="SUPFAM" id="SSF52540">
    <property type="entry name" value="P-loop containing nucleoside triphosphate hydrolases"/>
    <property type="match status" value="1"/>
</dbReference>
<dbReference type="InterPro" id="IPR027417">
    <property type="entry name" value="P-loop_NTPase"/>
</dbReference>
<dbReference type="eggNOG" id="ENOG502QQ4X">
    <property type="taxonomic scope" value="Eukaryota"/>
</dbReference>
<evidence type="ECO:0000259" key="3">
    <source>
        <dbReference type="SMART" id="SM00382"/>
    </source>
</evidence>
<dbReference type="OrthoDB" id="26838at2759"/>
<dbReference type="AlphaFoldDB" id="A0A0L0DMK7"/>